<dbReference type="EMBL" id="ML996565">
    <property type="protein sequence ID" value="KAF2763222.1"/>
    <property type="molecule type" value="Genomic_DNA"/>
</dbReference>
<sequence length="349" mass="38871">MAKTNIQIILGDGESTSTAGGDCPHIALWDDDGNRIGQYHPKSCDIKQGNVGNFVVEHSQTTPKYSQADPYYVMVSQLSDDAICVASIAVQGTKISGSFFGDTGYMCGQSWYASENRIGSDFTNPRCVWLDGNHDNGINARAISFHLNDMQPNQEKMSQYMSNQDTLCKSSPRFSFWGNLLPDGIPPFFSPPLTYKDGNGADTDLSKVIDDPKNPVDKGVYLHQGESHRLARSRTPKTTRRNVRGWNHNPDHLVVSDQVTSSARELCTHPNSYGWDIVSTKENLFCDMEHKKLYPLCSNAVTDGCFDLDAKTLRGHLNARSDDTVKMRYGRSYASTAHWKEPKQEDNGN</sequence>
<evidence type="ECO:0000313" key="2">
    <source>
        <dbReference type="Proteomes" id="UP000799437"/>
    </source>
</evidence>
<dbReference type="RefSeq" id="XP_033605673.1">
    <property type="nucleotide sequence ID" value="XM_033745964.1"/>
</dbReference>
<dbReference type="AlphaFoldDB" id="A0A6A6WM35"/>
<organism evidence="1 2">
    <name type="scientific">Pseudovirgaria hyperparasitica</name>
    <dbReference type="NCBI Taxonomy" id="470096"/>
    <lineage>
        <taxon>Eukaryota</taxon>
        <taxon>Fungi</taxon>
        <taxon>Dikarya</taxon>
        <taxon>Ascomycota</taxon>
        <taxon>Pezizomycotina</taxon>
        <taxon>Dothideomycetes</taxon>
        <taxon>Dothideomycetes incertae sedis</taxon>
        <taxon>Acrospermales</taxon>
        <taxon>Acrospermaceae</taxon>
        <taxon>Pseudovirgaria</taxon>
    </lineage>
</organism>
<dbReference type="OrthoDB" id="5365129at2759"/>
<accession>A0A6A6WM35</accession>
<dbReference type="GeneID" id="54487018"/>
<name>A0A6A6WM35_9PEZI</name>
<keyword evidence="2" id="KW-1185">Reference proteome</keyword>
<gene>
    <name evidence="1" type="ORF">EJ05DRAFT_491242</name>
</gene>
<proteinExistence type="predicted"/>
<protein>
    <submittedName>
        <fullName evidence="1">Uncharacterized protein</fullName>
    </submittedName>
</protein>
<dbReference type="Proteomes" id="UP000799437">
    <property type="component" value="Unassembled WGS sequence"/>
</dbReference>
<evidence type="ECO:0000313" key="1">
    <source>
        <dbReference type="EMBL" id="KAF2763222.1"/>
    </source>
</evidence>
<reference evidence="1" key="1">
    <citation type="journal article" date="2020" name="Stud. Mycol.">
        <title>101 Dothideomycetes genomes: a test case for predicting lifestyles and emergence of pathogens.</title>
        <authorList>
            <person name="Haridas S."/>
            <person name="Albert R."/>
            <person name="Binder M."/>
            <person name="Bloem J."/>
            <person name="Labutti K."/>
            <person name="Salamov A."/>
            <person name="Andreopoulos B."/>
            <person name="Baker S."/>
            <person name="Barry K."/>
            <person name="Bills G."/>
            <person name="Bluhm B."/>
            <person name="Cannon C."/>
            <person name="Castanera R."/>
            <person name="Culley D."/>
            <person name="Daum C."/>
            <person name="Ezra D."/>
            <person name="Gonzalez J."/>
            <person name="Henrissat B."/>
            <person name="Kuo A."/>
            <person name="Liang C."/>
            <person name="Lipzen A."/>
            <person name="Lutzoni F."/>
            <person name="Magnuson J."/>
            <person name="Mondo S."/>
            <person name="Nolan M."/>
            <person name="Ohm R."/>
            <person name="Pangilinan J."/>
            <person name="Park H.-J."/>
            <person name="Ramirez L."/>
            <person name="Alfaro M."/>
            <person name="Sun H."/>
            <person name="Tritt A."/>
            <person name="Yoshinaga Y."/>
            <person name="Zwiers L.-H."/>
            <person name="Turgeon B."/>
            <person name="Goodwin S."/>
            <person name="Spatafora J."/>
            <person name="Crous P."/>
            <person name="Grigoriev I."/>
        </authorList>
    </citation>
    <scope>NUCLEOTIDE SEQUENCE</scope>
    <source>
        <strain evidence="1">CBS 121739</strain>
    </source>
</reference>